<gene>
    <name evidence="2" type="ORF">SAMN05216464_103423</name>
</gene>
<evidence type="ECO:0000313" key="3">
    <source>
        <dbReference type="Proteomes" id="UP000199072"/>
    </source>
</evidence>
<organism evidence="2 3">
    <name type="scientific">Mucilaginibacter pineti</name>
    <dbReference type="NCBI Taxonomy" id="1391627"/>
    <lineage>
        <taxon>Bacteria</taxon>
        <taxon>Pseudomonadati</taxon>
        <taxon>Bacteroidota</taxon>
        <taxon>Sphingobacteriia</taxon>
        <taxon>Sphingobacteriales</taxon>
        <taxon>Sphingobacteriaceae</taxon>
        <taxon>Mucilaginibacter</taxon>
    </lineage>
</organism>
<dbReference type="Gene3D" id="3.90.550.10">
    <property type="entry name" value="Spore Coat Polysaccharide Biosynthesis Protein SpsA, Chain A"/>
    <property type="match status" value="1"/>
</dbReference>
<keyword evidence="3" id="KW-1185">Reference proteome</keyword>
<dbReference type="GO" id="GO:0016758">
    <property type="term" value="F:hexosyltransferase activity"/>
    <property type="evidence" value="ECO:0007669"/>
    <property type="project" value="UniProtKB-ARBA"/>
</dbReference>
<dbReference type="PANTHER" id="PTHR22916:SF3">
    <property type="entry name" value="UDP-GLCNAC:BETAGAL BETA-1,3-N-ACETYLGLUCOSAMINYLTRANSFERASE-LIKE PROTEIN 1"/>
    <property type="match status" value="1"/>
</dbReference>
<dbReference type="EMBL" id="FNAI01000003">
    <property type="protein sequence ID" value="SDE03872.1"/>
    <property type="molecule type" value="Genomic_DNA"/>
</dbReference>
<accession>A0A1G6ZMZ9</accession>
<feature type="domain" description="Glycosyltransferase 2-like" evidence="1">
    <location>
        <begin position="5"/>
        <end position="117"/>
    </location>
</feature>
<dbReference type="Proteomes" id="UP000199072">
    <property type="component" value="Unassembled WGS sequence"/>
</dbReference>
<protein>
    <submittedName>
        <fullName evidence="2">Glycosyl transferase family 2</fullName>
    </submittedName>
</protein>
<reference evidence="2 3" key="1">
    <citation type="submission" date="2016-10" db="EMBL/GenBank/DDBJ databases">
        <authorList>
            <person name="de Groot N.N."/>
        </authorList>
    </citation>
    <scope>NUCLEOTIDE SEQUENCE [LARGE SCALE GENOMIC DNA]</scope>
    <source>
        <strain evidence="2 3">47C3B</strain>
    </source>
</reference>
<dbReference type="RefSeq" id="WP_162842605.1">
    <property type="nucleotide sequence ID" value="NZ_FNAI01000003.1"/>
</dbReference>
<dbReference type="STRING" id="1391627.SAMN05216464_103423"/>
<dbReference type="SUPFAM" id="SSF53448">
    <property type="entry name" value="Nucleotide-diphospho-sugar transferases"/>
    <property type="match status" value="1"/>
</dbReference>
<dbReference type="CDD" id="cd00761">
    <property type="entry name" value="Glyco_tranf_GTA_type"/>
    <property type="match status" value="1"/>
</dbReference>
<dbReference type="Pfam" id="PF00535">
    <property type="entry name" value="Glycos_transf_2"/>
    <property type="match status" value="1"/>
</dbReference>
<dbReference type="InterPro" id="IPR001173">
    <property type="entry name" value="Glyco_trans_2-like"/>
</dbReference>
<name>A0A1G6ZMZ9_9SPHI</name>
<keyword evidence="2" id="KW-0808">Transferase</keyword>
<evidence type="ECO:0000313" key="2">
    <source>
        <dbReference type="EMBL" id="SDE03872.1"/>
    </source>
</evidence>
<dbReference type="PANTHER" id="PTHR22916">
    <property type="entry name" value="GLYCOSYLTRANSFERASE"/>
    <property type="match status" value="1"/>
</dbReference>
<evidence type="ECO:0000259" key="1">
    <source>
        <dbReference type="Pfam" id="PF00535"/>
    </source>
</evidence>
<dbReference type="AlphaFoldDB" id="A0A1G6ZMZ9"/>
<dbReference type="InterPro" id="IPR029044">
    <property type="entry name" value="Nucleotide-diphossugar_trans"/>
</dbReference>
<proteinExistence type="predicted"/>
<sequence length="307" mass="35732">MKDVSIIIPTYNRLWSLPKALESCRETGLDIEIIVVDDGSNDGTWEWLSKQSGVISIFQSNAGKDWAVNRALATATGRYVRFLDSDDWFLPSSTDKLFEEAEISQADVVCAGYQVSARDEIIREISWIDCDDFLAQQLGECDSSHYSAYLFKLEFIADIPHRQEYGALDDRKFIIEVAMKFPRLSHLKTFTLVHHFHDQERLQNPSGLQETADHLARFKIYRNAFARLAEIGELTQRRKNAACNILWHMAHWVAKTHIAEGENIYRWVYELNPDFVPDEKSFIYRLYRLLGFKRAEKILHIRRLLKL</sequence>